<dbReference type="PANTHER" id="PTHR35010:SF2">
    <property type="entry name" value="BLL4672 PROTEIN"/>
    <property type="match status" value="1"/>
</dbReference>
<dbReference type="Gene3D" id="3.30.450.180">
    <property type="match status" value="1"/>
</dbReference>
<accession>A0ABV3DHM4</accession>
<evidence type="ECO:0000313" key="2">
    <source>
        <dbReference type="EMBL" id="MEU8135254.1"/>
    </source>
</evidence>
<dbReference type="EMBL" id="JBEZFP010000039">
    <property type="protein sequence ID" value="MEU8135254.1"/>
    <property type="molecule type" value="Genomic_DNA"/>
</dbReference>
<dbReference type="InterPro" id="IPR041413">
    <property type="entry name" value="MLTR_LBD"/>
</dbReference>
<dbReference type="Proteomes" id="UP001551482">
    <property type="component" value="Unassembled WGS sequence"/>
</dbReference>
<keyword evidence="3" id="KW-1185">Reference proteome</keyword>
<dbReference type="PANTHER" id="PTHR35010">
    <property type="entry name" value="BLL4672 PROTEIN-RELATED"/>
    <property type="match status" value="1"/>
</dbReference>
<reference evidence="2 3" key="1">
    <citation type="submission" date="2024-06" db="EMBL/GenBank/DDBJ databases">
        <title>The Natural Products Discovery Center: Release of the First 8490 Sequenced Strains for Exploring Actinobacteria Biosynthetic Diversity.</title>
        <authorList>
            <person name="Kalkreuter E."/>
            <person name="Kautsar S.A."/>
            <person name="Yang D."/>
            <person name="Bader C.D."/>
            <person name="Teijaro C.N."/>
            <person name="Fluegel L."/>
            <person name="Davis C.M."/>
            <person name="Simpson J.R."/>
            <person name="Lauterbach L."/>
            <person name="Steele A.D."/>
            <person name="Gui C."/>
            <person name="Meng S."/>
            <person name="Li G."/>
            <person name="Viehrig K."/>
            <person name="Ye F."/>
            <person name="Su P."/>
            <person name="Kiefer A.F."/>
            <person name="Nichols A."/>
            <person name="Cepeda A.J."/>
            <person name="Yan W."/>
            <person name="Fan B."/>
            <person name="Jiang Y."/>
            <person name="Adhikari A."/>
            <person name="Zheng C.-J."/>
            <person name="Schuster L."/>
            <person name="Cowan T.M."/>
            <person name="Smanski M.J."/>
            <person name="Chevrette M.G."/>
            <person name="De Carvalho L.P.S."/>
            <person name="Shen B."/>
        </authorList>
    </citation>
    <scope>NUCLEOTIDE SEQUENCE [LARGE SCALE GENOMIC DNA]</scope>
    <source>
        <strain evidence="2 3">NPDC048946</strain>
    </source>
</reference>
<dbReference type="Pfam" id="PF13560">
    <property type="entry name" value="HTH_31"/>
    <property type="match status" value="1"/>
</dbReference>
<name>A0ABV3DHM4_9ACTN</name>
<dbReference type="PROSITE" id="PS50943">
    <property type="entry name" value="HTH_CROC1"/>
    <property type="match status" value="1"/>
</dbReference>
<evidence type="ECO:0000313" key="3">
    <source>
        <dbReference type="Proteomes" id="UP001551482"/>
    </source>
</evidence>
<dbReference type="Gene3D" id="1.10.260.40">
    <property type="entry name" value="lambda repressor-like DNA-binding domains"/>
    <property type="match status" value="1"/>
</dbReference>
<dbReference type="InterPro" id="IPR001387">
    <property type="entry name" value="Cro/C1-type_HTH"/>
</dbReference>
<dbReference type="RefSeq" id="WP_358354858.1">
    <property type="nucleotide sequence ID" value="NZ_JBEZFP010000039.1"/>
</dbReference>
<sequence length="299" mass="33196">MDRRELADFLRRSRERLRPADVGLPDGPRRRTPGLRREEVATLTGMSADYYIRLEQARGPQPSPQILAALARALGLGDDERDHLYLLAGHRPPAGRQAGETISPALRHLLDRLADTPAQILGDLGDVLAQNCLAEELFGGVCTVSEHGRNIVWRWFTDPVVRGAYPVEEWEHYGRQHVADLRAAVARRSHDEAAVRLVRRLRDVSEEFVRLWELHEVGVRRSSRMRVVHPVVGTVDLMCERLLTPNEDQQLLIFTPPDGSPYTAQLELLRSATGVVPGLSPVPFTASAATSAAPVTVAT</sequence>
<gene>
    <name evidence="2" type="ORF">AB0C36_17250</name>
</gene>
<feature type="domain" description="HTH cro/C1-type" evidence="1">
    <location>
        <begin position="34"/>
        <end position="81"/>
    </location>
</feature>
<dbReference type="Pfam" id="PF17765">
    <property type="entry name" value="MLTR_LBD"/>
    <property type="match status" value="1"/>
</dbReference>
<protein>
    <submittedName>
        <fullName evidence="2">Helix-turn-helix transcriptional regulator</fullName>
    </submittedName>
</protein>
<dbReference type="InterPro" id="IPR010982">
    <property type="entry name" value="Lambda_DNA-bd_dom_sf"/>
</dbReference>
<evidence type="ECO:0000259" key="1">
    <source>
        <dbReference type="PROSITE" id="PS50943"/>
    </source>
</evidence>
<dbReference type="SMART" id="SM00530">
    <property type="entry name" value="HTH_XRE"/>
    <property type="match status" value="1"/>
</dbReference>
<dbReference type="SUPFAM" id="SSF47413">
    <property type="entry name" value="lambda repressor-like DNA-binding domains"/>
    <property type="match status" value="1"/>
</dbReference>
<comment type="caution">
    <text evidence="2">The sequence shown here is derived from an EMBL/GenBank/DDBJ whole genome shotgun (WGS) entry which is preliminary data.</text>
</comment>
<proteinExistence type="predicted"/>
<organism evidence="2 3">
    <name type="scientific">Streptodolium elevatio</name>
    <dbReference type="NCBI Taxonomy" id="3157996"/>
    <lineage>
        <taxon>Bacteria</taxon>
        <taxon>Bacillati</taxon>
        <taxon>Actinomycetota</taxon>
        <taxon>Actinomycetes</taxon>
        <taxon>Kitasatosporales</taxon>
        <taxon>Streptomycetaceae</taxon>
        <taxon>Streptodolium</taxon>
    </lineage>
</organism>